<gene>
    <name evidence="1" type="ORF">NEOLI_001750</name>
</gene>
<dbReference type="SUPFAM" id="SSF52047">
    <property type="entry name" value="RNI-like"/>
    <property type="match status" value="1"/>
</dbReference>
<evidence type="ECO:0000313" key="2">
    <source>
        <dbReference type="Proteomes" id="UP000186594"/>
    </source>
</evidence>
<dbReference type="Gene3D" id="3.80.10.10">
    <property type="entry name" value="Ribonuclease Inhibitor"/>
    <property type="match status" value="1"/>
</dbReference>
<accession>A0A1U7LWE7</accession>
<reference evidence="1 2" key="1">
    <citation type="submission" date="2016-04" db="EMBL/GenBank/DDBJ databases">
        <title>Evolutionary innovation and constraint leading to complex multicellularity in the Ascomycota.</title>
        <authorList>
            <person name="Cisse O."/>
            <person name="Nguyen A."/>
            <person name="Hewitt D.A."/>
            <person name="Jedd G."/>
            <person name="Stajich J.E."/>
        </authorList>
    </citation>
    <scope>NUCLEOTIDE SEQUENCE [LARGE SCALE GENOMIC DNA]</scope>
    <source>
        <strain evidence="1 2">DAH-3</strain>
    </source>
</reference>
<dbReference type="InterPro" id="IPR032675">
    <property type="entry name" value="LRR_dom_sf"/>
</dbReference>
<proteinExistence type="predicted"/>
<comment type="caution">
    <text evidence="1">The sequence shown here is derived from an EMBL/GenBank/DDBJ whole genome shotgun (WGS) entry which is preliminary data.</text>
</comment>
<dbReference type="AlphaFoldDB" id="A0A1U7LWE7"/>
<evidence type="ECO:0000313" key="1">
    <source>
        <dbReference type="EMBL" id="OLL26872.1"/>
    </source>
</evidence>
<keyword evidence="2" id="KW-1185">Reference proteome</keyword>
<dbReference type="EMBL" id="LXFE01000139">
    <property type="protein sequence ID" value="OLL26872.1"/>
    <property type="molecule type" value="Genomic_DNA"/>
</dbReference>
<dbReference type="Proteomes" id="UP000186594">
    <property type="component" value="Unassembled WGS sequence"/>
</dbReference>
<protein>
    <submittedName>
        <fullName evidence="1">Uncharacterized protein</fullName>
    </submittedName>
</protein>
<organism evidence="1 2">
    <name type="scientific">Neolecta irregularis (strain DAH-3)</name>
    <dbReference type="NCBI Taxonomy" id="1198029"/>
    <lineage>
        <taxon>Eukaryota</taxon>
        <taxon>Fungi</taxon>
        <taxon>Dikarya</taxon>
        <taxon>Ascomycota</taxon>
        <taxon>Taphrinomycotina</taxon>
        <taxon>Neolectales</taxon>
        <taxon>Neolectaceae</taxon>
        <taxon>Neolecta</taxon>
    </lineage>
</organism>
<sequence>MSPRTPSEHRERLILWLDGLSDEDVKSYTRYIESFTFSCDWSNGMHNCAEIFGRNRWLLEKMVALHKVTLILPFPQHFDSSYSLIQHCINITRFIKFISMKEAVDKVSIFFQRRGNSAFTEAQIGGMDVMLAKAIDILSREGIQTPELSVLEHSPLVLRDACRDVIALKMLKVNYTANSPLYDLLEYLPSLESLELVSTGVGAFDLYGSPCLTHIGFNLQTLILRLTELSLEFLQWLQQLPTLIKLVLDTCNDTSTFQPNLYGFHRLQSLQIIGDTIPSFGLIESIVKCTQSLCLFDLEVSQSLLLENALHIIHTATSLKRLIILNTNMLNTNMTFPASSLSLLHTHRLLEECQLPLLELEFLQIYEFALACPRLDALKMVSCNFPNSRQVLNTASPYTPVLETCLRIWKGKNFTLDLKKLRFLAINLEDLVWESVFDRPSLEIVAKAEEEDDPILV</sequence>
<name>A0A1U7LWE7_NEOID</name>